<dbReference type="PANTHER" id="PTHR30341:SF0">
    <property type="entry name" value="NA(+)_H(+) ANTIPORTER NHAA"/>
    <property type="match status" value="1"/>
</dbReference>
<reference evidence="7 8" key="1">
    <citation type="submission" date="2020-05" db="EMBL/GenBank/DDBJ databases">
        <title>Draft genome sequence of Desulfovibrio psychrotolerans JS1T.</title>
        <authorList>
            <person name="Ueno A."/>
            <person name="Tamazawa S."/>
            <person name="Tamamura S."/>
            <person name="Murakami T."/>
            <person name="Kiyama T."/>
            <person name="Inomata H."/>
            <person name="Amano Y."/>
            <person name="Miyakawa K."/>
            <person name="Tamaki H."/>
            <person name="Naganuma T."/>
            <person name="Kaneko K."/>
        </authorList>
    </citation>
    <scope>NUCLEOTIDE SEQUENCE [LARGE SCALE GENOMIC DNA]</scope>
    <source>
        <strain evidence="7 8">JS1</strain>
    </source>
</reference>
<dbReference type="GO" id="GO:0005886">
    <property type="term" value="C:plasma membrane"/>
    <property type="evidence" value="ECO:0007669"/>
    <property type="project" value="UniProtKB-SubCell"/>
</dbReference>
<feature type="transmembrane region" description="Helical" evidence="6">
    <location>
        <begin position="177"/>
        <end position="196"/>
    </location>
</feature>
<dbReference type="InterPro" id="IPR023171">
    <property type="entry name" value="Na/H_antiporter_dom_sf"/>
</dbReference>
<keyword evidence="3 6" id="KW-0812">Transmembrane</keyword>
<feature type="transmembrane region" description="Helical" evidence="6">
    <location>
        <begin position="202"/>
        <end position="219"/>
    </location>
</feature>
<comment type="caution">
    <text evidence="7">The sequence shown here is derived from an EMBL/GenBank/DDBJ whole genome shotgun (WGS) entry which is preliminary data.</text>
</comment>
<dbReference type="GO" id="GO:0015385">
    <property type="term" value="F:sodium:proton antiporter activity"/>
    <property type="evidence" value="ECO:0007669"/>
    <property type="project" value="UniProtKB-UniRule"/>
</dbReference>
<keyword evidence="5 6" id="KW-0472">Membrane</keyword>
<feature type="transmembrane region" description="Helical" evidence="6">
    <location>
        <begin position="30"/>
        <end position="52"/>
    </location>
</feature>
<keyword evidence="4 6" id="KW-1133">Transmembrane helix</keyword>
<proteinExistence type="inferred from homology"/>
<evidence type="ECO:0000256" key="6">
    <source>
        <dbReference type="HAMAP-Rule" id="MF_01844"/>
    </source>
</evidence>
<evidence type="ECO:0000256" key="4">
    <source>
        <dbReference type="ARBA" id="ARBA00022989"/>
    </source>
</evidence>
<keyword evidence="6" id="KW-0050">Antiport</keyword>
<name>A0A7J0BR94_9BACT</name>
<feature type="transmembrane region" description="Helical" evidence="6">
    <location>
        <begin position="143"/>
        <end position="165"/>
    </location>
</feature>
<evidence type="ECO:0000256" key="2">
    <source>
        <dbReference type="ARBA" id="ARBA00022475"/>
    </source>
</evidence>
<dbReference type="RefSeq" id="WP_174408862.1">
    <property type="nucleotide sequence ID" value="NZ_BLVP01000002.1"/>
</dbReference>
<feature type="transmembrane region" description="Helical" evidence="6">
    <location>
        <begin position="81"/>
        <end position="99"/>
    </location>
</feature>
<accession>A0A7J0BR94</accession>
<comment type="catalytic activity">
    <reaction evidence="6">
        <text>Na(+)(in) + 2 H(+)(out) = Na(+)(out) + 2 H(+)(in)</text>
        <dbReference type="Rhea" id="RHEA:29251"/>
        <dbReference type="ChEBI" id="CHEBI:15378"/>
        <dbReference type="ChEBI" id="CHEBI:29101"/>
    </reaction>
</comment>
<comment type="similarity">
    <text evidence="6">Belongs to the NhaA Na(+)/H(+) (TC 2.A.33) antiporter family.</text>
</comment>
<feature type="transmembrane region" description="Helical" evidence="6">
    <location>
        <begin position="424"/>
        <end position="444"/>
    </location>
</feature>
<sequence length="452" mass="47715">MGHHANIDPRDHYETPCSPVERLLAPFQRFIHAEATGGILLLVCTAIAMLAANSPFSDGWHAMWQKHLIVGPEGYAIDKPLVLWINDGLMVLFFFMVGLEIKREVLVGELASMRQALLPLGAAAGGVIAPALIYLSITGGTPYMHGWAVPVATDIAFALGILSLLGNRVPIQLKVFLAALAIADDICAIIVIALFYTADLSFMALAVGVGALIVAALGNKFGVRRTLFYVVVGLVAWVGFLKSGVHATVAGVLLAFCIPASTRASREDFLATARKIADDFVARQKCSSPMLADPHGHSLVDAMRRASNDAMAPLLRLEHALVPWVAWVVMPIFALANAGVTLGEGTAAATTSAITLGVVFGLAVGKPVGVFFASFIMVKLGLCRLPDGVTWQHIAGTGFLAGIGFTMALFIAQLAFTDAAMLDLAKVGVLGASTLCGVIGWAWLRRLPPANG</sequence>
<dbReference type="Gene3D" id="1.20.1530.10">
    <property type="entry name" value="Na+/H+ antiporter like domain"/>
    <property type="match status" value="1"/>
</dbReference>
<evidence type="ECO:0000256" key="1">
    <source>
        <dbReference type="ARBA" id="ARBA00004429"/>
    </source>
</evidence>
<feature type="transmembrane region" description="Helical" evidence="6">
    <location>
        <begin position="390"/>
        <end position="412"/>
    </location>
</feature>
<keyword evidence="2 6" id="KW-1003">Cell membrane</keyword>
<feature type="transmembrane region" description="Helical" evidence="6">
    <location>
        <begin position="321"/>
        <end position="342"/>
    </location>
</feature>
<evidence type="ECO:0000313" key="8">
    <source>
        <dbReference type="Proteomes" id="UP000503820"/>
    </source>
</evidence>
<evidence type="ECO:0000256" key="5">
    <source>
        <dbReference type="ARBA" id="ARBA00023136"/>
    </source>
</evidence>
<comment type="subcellular location">
    <subcellularLocation>
        <location evidence="1">Cell inner membrane</location>
        <topology evidence="1">Multi-pass membrane protein</topology>
    </subcellularLocation>
    <subcellularLocation>
        <location evidence="6">Cell membrane</location>
        <topology evidence="6">Multi-pass membrane protein</topology>
    </subcellularLocation>
</comment>
<protein>
    <recommendedName>
        <fullName evidence="6">Na(+)/H(+) antiporter NhaA</fullName>
    </recommendedName>
    <alternativeName>
        <fullName evidence="6">Sodium/proton antiporter NhaA</fullName>
    </alternativeName>
</protein>
<keyword evidence="8" id="KW-1185">Reference proteome</keyword>
<comment type="function">
    <text evidence="6">Na(+)/H(+) antiporter that extrudes sodium in exchange for external protons.</text>
</comment>
<dbReference type="HAMAP" id="MF_01844">
    <property type="entry name" value="NhaA"/>
    <property type="match status" value="1"/>
</dbReference>
<dbReference type="GO" id="GO:0006885">
    <property type="term" value="P:regulation of pH"/>
    <property type="evidence" value="ECO:0007669"/>
    <property type="project" value="UniProtKB-UniRule"/>
</dbReference>
<gene>
    <name evidence="6 7" type="primary">nhaA</name>
    <name evidence="7" type="ORF">DSM19430T_08740</name>
</gene>
<dbReference type="AlphaFoldDB" id="A0A7J0BR94"/>
<dbReference type="NCBIfam" id="TIGR00773">
    <property type="entry name" value="NhaA"/>
    <property type="match status" value="1"/>
</dbReference>
<keyword evidence="6" id="KW-0739">Sodium transport</keyword>
<dbReference type="Proteomes" id="UP000503820">
    <property type="component" value="Unassembled WGS sequence"/>
</dbReference>
<organism evidence="7 8">
    <name type="scientific">Desulfovibrio psychrotolerans</name>
    <dbReference type="NCBI Taxonomy" id="415242"/>
    <lineage>
        <taxon>Bacteria</taxon>
        <taxon>Pseudomonadati</taxon>
        <taxon>Thermodesulfobacteriota</taxon>
        <taxon>Desulfovibrionia</taxon>
        <taxon>Desulfovibrionales</taxon>
        <taxon>Desulfovibrionaceae</taxon>
        <taxon>Desulfovibrio</taxon>
    </lineage>
</organism>
<keyword evidence="6" id="KW-0915">Sodium</keyword>
<feature type="transmembrane region" description="Helical" evidence="6">
    <location>
        <begin position="226"/>
        <end position="245"/>
    </location>
</feature>
<keyword evidence="6" id="KW-0406">Ion transport</keyword>
<feature type="transmembrane region" description="Helical" evidence="6">
    <location>
        <begin position="354"/>
        <end position="378"/>
    </location>
</feature>
<evidence type="ECO:0000313" key="7">
    <source>
        <dbReference type="EMBL" id="GFM36190.1"/>
    </source>
</evidence>
<dbReference type="Pfam" id="PF06965">
    <property type="entry name" value="Na_H_antiport_1"/>
    <property type="match status" value="1"/>
</dbReference>
<evidence type="ECO:0000256" key="3">
    <source>
        <dbReference type="ARBA" id="ARBA00022692"/>
    </source>
</evidence>
<dbReference type="PANTHER" id="PTHR30341">
    <property type="entry name" value="SODIUM ION/PROTON ANTIPORTER NHAA-RELATED"/>
    <property type="match status" value="1"/>
</dbReference>
<feature type="transmembrane region" description="Helical" evidence="6">
    <location>
        <begin position="120"/>
        <end position="137"/>
    </location>
</feature>
<keyword evidence="6" id="KW-0813">Transport</keyword>
<dbReference type="EMBL" id="BLVP01000002">
    <property type="protein sequence ID" value="GFM36190.1"/>
    <property type="molecule type" value="Genomic_DNA"/>
</dbReference>
<dbReference type="InterPro" id="IPR004670">
    <property type="entry name" value="NhaA"/>
</dbReference>